<feature type="domain" description="C2H2-type" evidence="7">
    <location>
        <begin position="356"/>
        <end position="379"/>
    </location>
</feature>
<dbReference type="FunFam" id="3.30.160.60:FF:000100">
    <property type="entry name" value="Zinc finger 45-like"/>
    <property type="match status" value="1"/>
</dbReference>
<dbReference type="SUPFAM" id="SSF57667">
    <property type="entry name" value="beta-beta-alpha zinc fingers"/>
    <property type="match status" value="4"/>
</dbReference>
<dbReference type="InterPro" id="IPR036236">
    <property type="entry name" value="Znf_C2H2_sf"/>
</dbReference>
<evidence type="ECO:0000259" key="7">
    <source>
        <dbReference type="PROSITE" id="PS50157"/>
    </source>
</evidence>
<dbReference type="GO" id="GO:0005634">
    <property type="term" value="C:nucleus"/>
    <property type="evidence" value="ECO:0007669"/>
    <property type="project" value="TreeGrafter"/>
</dbReference>
<name>A0A1B6FSG0_9HEMI</name>
<dbReference type="GO" id="GO:0008270">
    <property type="term" value="F:zinc ion binding"/>
    <property type="evidence" value="ECO:0007669"/>
    <property type="project" value="UniProtKB-KW"/>
</dbReference>
<feature type="domain" description="C2H2-type" evidence="7">
    <location>
        <begin position="237"/>
        <end position="265"/>
    </location>
</feature>
<accession>A0A1B6FSG0</accession>
<dbReference type="InterPro" id="IPR013087">
    <property type="entry name" value="Znf_C2H2_type"/>
</dbReference>
<dbReference type="PROSITE" id="PS00028">
    <property type="entry name" value="ZINC_FINGER_C2H2_1"/>
    <property type="match status" value="6"/>
</dbReference>
<dbReference type="AlphaFoldDB" id="A0A1B6FSG0"/>
<organism evidence="8">
    <name type="scientific">Cuerna arida</name>
    <dbReference type="NCBI Taxonomy" id="1464854"/>
    <lineage>
        <taxon>Eukaryota</taxon>
        <taxon>Metazoa</taxon>
        <taxon>Ecdysozoa</taxon>
        <taxon>Arthropoda</taxon>
        <taxon>Hexapoda</taxon>
        <taxon>Insecta</taxon>
        <taxon>Pterygota</taxon>
        <taxon>Neoptera</taxon>
        <taxon>Paraneoptera</taxon>
        <taxon>Hemiptera</taxon>
        <taxon>Auchenorrhyncha</taxon>
        <taxon>Membracoidea</taxon>
        <taxon>Cicadellidae</taxon>
        <taxon>Cicadellinae</taxon>
        <taxon>Proconiini</taxon>
        <taxon>Cuerna</taxon>
    </lineage>
</organism>
<gene>
    <name evidence="8" type="ORF">g.11334</name>
</gene>
<sequence length="774" mass="89285">MGCIVLFPQELHNQDWNIFKKTFEMETEDFVSENSSPIIEVEEEEQSVDESTEPRTCCRCGNVISCNQVFEIDGCTHFVCDRCRFRDSAPCKVCHPGDIPLTSCSKEETNLQKISLDKVEEFHFPIKKKINKDHIINVDWLPEDVTSREMKQFCTVCQRIFKKSNSSYHYGCMSGEKPYSCVECDRRFTKKAHMESHLNTHYGIKPFICTFHKCKASFTVKDKLIRHMKTHEKDAKQICPICKKSYTTTATLNIHLENVHSSLKAFQCDLCPRNYKYRKSLKIHKMMKHQGIRDHMCEVCGKKYALYAQLKLHTRSHVMYNRRPHKCRQLPSCNKRFMTRRDRTRHELIHITSHDFECSLCNTTFGRKDNLERHMKNFHQDVPQILSENPKSIATVLPFNLKSGITNTKKRKIDTNKNNLFKNSKQVKVQPKFKKNKIDSKSKVAKNQTSNTKTNYQQCKTSIVEEHSNNLQPENQLIKNFTPSVIVTPKPPEIQNRPSVIKSIPQLLPYRVLPPDKRFLNLTEERFRGKNVSDQLLHSLLIKDTSSKNNQRCVTTYYKSAEIDSCFQISKSNEIAAKASGSKEKTTIPKAHKHKSLNDEALNRSYRIIHHTYTISSQQLPTEKPTEQVERLEVDEESVLNLSSSSGDSGVRVGTNSFVFTDHALPLNERPAHEMVECVIEESFNRIRTCDTTRAPQNSEVNCTSEPGLNATLAINNCGLSHGDNLTTLSESYSSYASHFEHDCLKERGNGLHEENVEHLLPNDFDMGFQYINE</sequence>
<keyword evidence="5" id="KW-0539">Nucleus</keyword>
<evidence type="ECO:0000256" key="2">
    <source>
        <dbReference type="ARBA" id="ARBA00022737"/>
    </source>
</evidence>
<dbReference type="PROSITE" id="PS50157">
    <property type="entry name" value="ZINC_FINGER_C2H2_2"/>
    <property type="match status" value="7"/>
</dbReference>
<protein>
    <recommendedName>
        <fullName evidence="7">C2H2-type domain-containing protein</fullName>
    </recommendedName>
</protein>
<evidence type="ECO:0000256" key="6">
    <source>
        <dbReference type="PROSITE-ProRule" id="PRU00042"/>
    </source>
</evidence>
<dbReference type="PANTHER" id="PTHR24393">
    <property type="entry name" value="ZINC FINGER PROTEIN"/>
    <property type="match status" value="1"/>
</dbReference>
<reference evidence="8" key="1">
    <citation type="submission" date="2015-11" db="EMBL/GenBank/DDBJ databases">
        <title>De novo transcriptome assembly of four potential Pierce s Disease insect vectors from Arizona vineyards.</title>
        <authorList>
            <person name="Tassone E.E."/>
        </authorList>
    </citation>
    <scope>NUCLEOTIDE SEQUENCE</scope>
</reference>
<feature type="domain" description="C2H2-type" evidence="7">
    <location>
        <begin position="207"/>
        <end position="236"/>
    </location>
</feature>
<evidence type="ECO:0000256" key="5">
    <source>
        <dbReference type="ARBA" id="ARBA00023242"/>
    </source>
</evidence>
<keyword evidence="2" id="KW-0677">Repeat</keyword>
<keyword evidence="1" id="KW-0479">Metal-binding</keyword>
<dbReference type="Pfam" id="PF00096">
    <property type="entry name" value="zf-C2H2"/>
    <property type="match status" value="4"/>
</dbReference>
<proteinExistence type="predicted"/>
<keyword evidence="4" id="KW-0862">Zinc</keyword>
<keyword evidence="3 6" id="KW-0863">Zinc-finger</keyword>
<dbReference type="PANTHER" id="PTHR24393:SF39">
    <property type="entry name" value="MYC-ASSOCIATED ZINC FINGER PROTEIN"/>
    <property type="match status" value="1"/>
</dbReference>
<feature type="domain" description="C2H2-type" evidence="7">
    <location>
        <begin position="179"/>
        <end position="206"/>
    </location>
</feature>
<dbReference type="GO" id="GO:0000978">
    <property type="term" value="F:RNA polymerase II cis-regulatory region sequence-specific DNA binding"/>
    <property type="evidence" value="ECO:0007669"/>
    <property type="project" value="TreeGrafter"/>
</dbReference>
<evidence type="ECO:0000256" key="4">
    <source>
        <dbReference type="ARBA" id="ARBA00022833"/>
    </source>
</evidence>
<dbReference type="GO" id="GO:0001228">
    <property type="term" value="F:DNA-binding transcription activator activity, RNA polymerase II-specific"/>
    <property type="evidence" value="ECO:0007669"/>
    <property type="project" value="TreeGrafter"/>
</dbReference>
<evidence type="ECO:0000256" key="3">
    <source>
        <dbReference type="ARBA" id="ARBA00022771"/>
    </source>
</evidence>
<dbReference type="EMBL" id="GECZ01016816">
    <property type="protein sequence ID" value="JAS52953.1"/>
    <property type="molecule type" value="Transcribed_RNA"/>
</dbReference>
<feature type="domain" description="C2H2-type" evidence="7">
    <location>
        <begin position="325"/>
        <end position="355"/>
    </location>
</feature>
<evidence type="ECO:0000313" key="8">
    <source>
        <dbReference type="EMBL" id="JAS52953.1"/>
    </source>
</evidence>
<dbReference type="Gene3D" id="3.30.160.60">
    <property type="entry name" value="Classic Zinc Finger"/>
    <property type="match status" value="5"/>
</dbReference>
<feature type="domain" description="C2H2-type" evidence="7">
    <location>
        <begin position="295"/>
        <end position="324"/>
    </location>
</feature>
<evidence type="ECO:0000256" key="1">
    <source>
        <dbReference type="ARBA" id="ARBA00022723"/>
    </source>
</evidence>
<dbReference type="SMART" id="SM00355">
    <property type="entry name" value="ZnF_C2H2"/>
    <property type="match status" value="7"/>
</dbReference>
<feature type="domain" description="C2H2-type" evidence="7">
    <location>
        <begin position="266"/>
        <end position="294"/>
    </location>
</feature>